<feature type="region of interest" description="Disordered" evidence="2">
    <location>
        <begin position="81"/>
        <end position="104"/>
    </location>
</feature>
<feature type="compositionally biased region" description="Polar residues" evidence="2">
    <location>
        <begin position="152"/>
        <end position="164"/>
    </location>
</feature>
<dbReference type="EMBL" id="KZ451980">
    <property type="protein sequence ID" value="PKA55122.1"/>
    <property type="molecule type" value="Genomic_DNA"/>
</dbReference>
<proteinExistence type="predicted"/>
<evidence type="ECO:0000256" key="1">
    <source>
        <dbReference type="SAM" id="Coils"/>
    </source>
</evidence>
<evidence type="ECO:0000256" key="2">
    <source>
        <dbReference type="SAM" id="MobiDB-lite"/>
    </source>
</evidence>
<sequence length="284" mass="30457">MQHVPPIVVKHIDARARVPRGLVETINTCGALDGSPVDPRRVGVAMAMFSGVAGFVRDELPKAGGPAQPDQAGARWPLVREEAPKEPRTRLSNAGEGARAASRSLQGDARVAPLVENTIIVADNKMRPGREVTENQPPVPLPTGALDAPLREQSTLTLVSSPSGPSAGPEVSSGGGQRGPSSDSSSAQYFVRSICSHLDQVEKRLASRGQATALEQKMEEALSLFRRLEPSEAEKAIMELESKCARFEGDLEVAVAEIEELKKERLVARVEELGEENLCQKDFA</sequence>
<name>A0A2I0AHU6_9ASPA</name>
<protein>
    <submittedName>
        <fullName evidence="3">Uncharacterized protein</fullName>
    </submittedName>
</protein>
<feature type="region of interest" description="Disordered" evidence="2">
    <location>
        <begin position="125"/>
        <end position="185"/>
    </location>
</feature>
<accession>A0A2I0AHU6</accession>
<gene>
    <name evidence="3" type="ORF">AXF42_Ash003759</name>
</gene>
<keyword evidence="1" id="KW-0175">Coiled coil</keyword>
<feature type="coiled-coil region" evidence="1">
    <location>
        <begin position="237"/>
        <end position="276"/>
    </location>
</feature>
<reference evidence="3 4" key="1">
    <citation type="journal article" date="2017" name="Nature">
        <title>The Apostasia genome and the evolution of orchids.</title>
        <authorList>
            <person name="Zhang G.Q."/>
            <person name="Liu K.W."/>
            <person name="Li Z."/>
            <person name="Lohaus R."/>
            <person name="Hsiao Y.Y."/>
            <person name="Niu S.C."/>
            <person name="Wang J.Y."/>
            <person name="Lin Y.C."/>
            <person name="Xu Q."/>
            <person name="Chen L.J."/>
            <person name="Yoshida K."/>
            <person name="Fujiwara S."/>
            <person name="Wang Z.W."/>
            <person name="Zhang Y.Q."/>
            <person name="Mitsuda N."/>
            <person name="Wang M."/>
            <person name="Liu G.H."/>
            <person name="Pecoraro L."/>
            <person name="Huang H.X."/>
            <person name="Xiao X.J."/>
            <person name="Lin M."/>
            <person name="Wu X.Y."/>
            <person name="Wu W.L."/>
            <person name="Chen Y.Y."/>
            <person name="Chang S.B."/>
            <person name="Sakamoto S."/>
            <person name="Ohme-Takagi M."/>
            <person name="Yagi M."/>
            <person name="Zeng S.J."/>
            <person name="Shen C.Y."/>
            <person name="Yeh C.M."/>
            <person name="Luo Y.B."/>
            <person name="Tsai W.C."/>
            <person name="Van de Peer Y."/>
            <person name="Liu Z.J."/>
        </authorList>
    </citation>
    <scope>NUCLEOTIDE SEQUENCE [LARGE SCALE GENOMIC DNA]</scope>
    <source>
        <strain evidence="4">cv. Shenzhen</strain>
        <tissue evidence="3">Stem</tissue>
    </source>
</reference>
<dbReference type="Proteomes" id="UP000236161">
    <property type="component" value="Unassembled WGS sequence"/>
</dbReference>
<evidence type="ECO:0000313" key="3">
    <source>
        <dbReference type="EMBL" id="PKA55122.1"/>
    </source>
</evidence>
<keyword evidence="4" id="KW-1185">Reference proteome</keyword>
<dbReference type="AlphaFoldDB" id="A0A2I0AHU6"/>
<evidence type="ECO:0000313" key="4">
    <source>
        <dbReference type="Proteomes" id="UP000236161"/>
    </source>
</evidence>
<organism evidence="3 4">
    <name type="scientific">Apostasia shenzhenica</name>
    <dbReference type="NCBI Taxonomy" id="1088818"/>
    <lineage>
        <taxon>Eukaryota</taxon>
        <taxon>Viridiplantae</taxon>
        <taxon>Streptophyta</taxon>
        <taxon>Embryophyta</taxon>
        <taxon>Tracheophyta</taxon>
        <taxon>Spermatophyta</taxon>
        <taxon>Magnoliopsida</taxon>
        <taxon>Liliopsida</taxon>
        <taxon>Asparagales</taxon>
        <taxon>Orchidaceae</taxon>
        <taxon>Apostasioideae</taxon>
        <taxon>Apostasia</taxon>
    </lineage>
</organism>